<organism evidence="1 2">
    <name type="scientific">Colocasia esculenta</name>
    <name type="common">Wild taro</name>
    <name type="synonym">Arum esculentum</name>
    <dbReference type="NCBI Taxonomy" id="4460"/>
    <lineage>
        <taxon>Eukaryota</taxon>
        <taxon>Viridiplantae</taxon>
        <taxon>Streptophyta</taxon>
        <taxon>Embryophyta</taxon>
        <taxon>Tracheophyta</taxon>
        <taxon>Spermatophyta</taxon>
        <taxon>Magnoliopsida</taxon>
        <taxon>Liliopsida</taxon>
        <taxon>Araceae</taxon>
        <taxon>Aroideae</taxon>
        <taxon>Colocasieae</taxon>
        <taxon>Colocasia</taxon>
    </lineage>
</organism>
<gene>
    <name evidence="1" type="ORF">Taro_001380</name>
</gene>
<dbReference type="EMBL" id="NMUH01000028">
    <property type="protein sequence ID" value="MQL69091.1"/>
    <property type="molecule type" value="Genomic_DNA"/>
</dbReference>
<dbReference type="Proteomes" id="UP000652761">
    <property type="component" value="Unassembled WGS sequence"/>
</dbReference>
<keyword evidence="2" id="KW-1185">Reference proteome</keyword>
<dbReference type="AlphaFoldDB" id="A0A843TEG6"/>
<sequence length="87" mass="9726">MLFTNPSPRVVLLAPSVVGEQRLTGCGLTGCGVPWWWHSCVCGSMVVPHGGRVYHWYDLRRRCDRLVPPAVVLLELCELVLPRGMPQ</sequence>
<feature type="non-terminal residue" evidence="1">
    <location>
        <position position="1"/>
    </location>
</feature>
<proteinExistence type="predicted"/>
<protein>
    <submittedName>
        <fullName evidence="1">Uncharacterized protein</fullName>
    </submittedName>
</protein>
<accession>A0A843TEG6</accession>
<name>A0A843TEG6_COLES</name>
<evidence type="ECO:0000313" key="2">
    <source>
        <dbReference type="Proteomes" id="UP000652761"/>
    </source>
</evidence>
<comment type="caution">
    <text evidence="1">The sequence shown here is derived from an EMBL/GenBank/DDBJ whole genome shotgun (WGS) entry which is preliminary data.</text>
</comment>
<reference evidence="1" key="1">
    <citation type="submission" date="2017-07" db="EMBL/GenBank/DDBJ databases">
        <title>Taro Niue Genome Assembly and Annotation.</title>
        <authorList>
            <person name="Atibalentja N."/>
            <person name="Keating K."/>
            <person name="Fields C.J."/>
        </authorList>
    </citation>
    <scope>NUCLEOTIDE SEQUENCE</scope>
    <source>
        <strain evidence="1">Niue_2</strain>
        <tissue evidence="1">Leaf</tissue>
    </source>
</reference>
<evidence type="ECO:0000313" key="1">
    <source>
        <dbReference type="EMBL" id="MQL69091.1"/>
    </source>
</evidence>